<dbReference type="OrthoDB" id="9811006at2"/>
<dbReference type="InterPro" id="IPR007372">
    <property type="entry name" value="Lipid/polyisoprenoid-bd_YceI"/>
</dbReference>
<dbReference type="Gene3D" id="2.40.128.110">
    <property type="entry name" value="Lipid/polyisoprenoid-binding, YceI-like"/>
    <property type="match status" value="1"/>
</dbReference>
<dbReference type="KEGG" id="hfe:HFELIS_01280"/>
<evidence type="ECO:0000313" key="3">
    <source>
        <dbReference type="Proteomes" id="UP000007934"/>
    </source>
</evidence>
<dbReference type="InterPro" id="IPR036761">
    <property type="entry name" value="TTHA0802/YceI-like_sf"/>
</dbReference>
<accession>E7ACI3</accession>
<reference evidence="2 3" key="1">
    <citation type="journal article" date="2011" name="Genome Biol. Evol.">
        <title>Comparative whole genome sequence analysis of the carcinogenic bacterial model pathogen Helicobacter felis.</title>
        <authorList>
            <person name="Arnold I.C."/>
            <person name="Zigova Z."/>
            <person name="Holden M."/>
            <person name="Lawley T.D."/>
            <person name="Rad R."/>
            <person name="Dougan G."/>
            <person name="Falkow S."/>
            <person name="Bentley S.D."/>
            <person name="Muller A."/>
        </authorList>
    </citation>
    <scope>NUCLEOTIDE SEQUENCE [LARGE SCALE GENOMIC DNA]</scope>
    <source>
        <strain evidence="3">ATCC 49179 / CCUG 28539 / NCTC 12436 / CS1</strain>
    </source>
</reference>
<organism evidence="2 3">
    <name type="scientific">Helicobacter felis (strain ATCC 49179 / CCUG 28539 / NCTC 12436 / CS1)</name>
    <dbReference type="NCBI Taxonomy" id="936155"/>
    <lineage>
        <taxon>Bacteria</taxon>
        <taxon>Pseudomonadati</taxon>
        <taxon>Campylobacterota</taxon>
        <taxon>Epsilonproteobacteria</taxon>
        <taxon>Campylobacterales</taxon>
        <taxon>Helicobacteraceae</taxon>
        <taxon>Helicobacter</taxon>
    </lineage>
</organism>
<dbReference type="GeneID" id="36134910"/>
<evidence type="ECO:0000259" key="1">
    <source>
        <dbReference type="SMART" id="SM00867"/>
    </source>
</evidence>
<feature type="domain" description="Lipid/polyisoprenoid-binding YceI-like" evidence="1">
    <location>
        <begin position="22"/>
        <end position="185"/>
    </location>
</feature>
<dbReference type="SMART" id="SM00867">
    <property type="entry name" value="YceI"/>
    <property type="match status" value="1"/>
</dbReference>
<dbReference type="PANTHER" id="PTHR34406:SF1">
    <property type="entry name" value="PROTEIN YCEI"/>
    <property type="match status" value="1"/>
</dbReference>
<evidence type="ECO:0000313" key="2">
    <source>
        <dbReference type="EMBL" id="CBY82212.1"/>
    </source>
</evidence>
<dbReference type="Proteomes" id="UP000007934">
    <property type="component" value="Chromosome"/>
</dbReference>
<keyword evidence="3" id="KW-1185">Reference proteome</keyword>
<dbReference type="HOGENOM" id="CLU_071003_1_1_7"/>
<proteinExistence type="predicted"/>
<protein>
    <submittedName>
        <fullName evidence="2">YceI like family protein</fullName>
    </submittedName>
</protein>
<sequence length="187" mass="20988">MKRFLRCLVALCALGVGLKAEEYAIDNAHSRVGFKVKHLKLSSVHGDFKNYSAVIDFDPKSHVFKKLDATIKVVSIDTNNAKRDAHLRSNEFFKVEKYPDLHFVMQKYEKVNASHGRMVGTLNIAGVDHKVVLQTEVGTTQHQGQNKLGFSLSGKIKRLDFKLAPEKSTHLIGDVVMLDIEIEATQK</sequence>
<name>E7ACI3_HELFC</name>
<dbReference type="AlphaFoldDB" id="E7ACI3"/>
<gene>
    <name evidence="2" type="ordered locus">Hfelis_01280</name>
</gene>
<dbReference type="eggNOG" id="COG2353">
    <property type="taxonomic scope" value="Bacteria"/>
</dbReference>
<dbReference type="RefSeq" id="WP_013468582.1">
    <property type="nucleotide sequence ID" value="NC_014810.2"/>
</dbReference>
<dbReference type="PANTHER" id="PTHR34406">
    <property type="entry name" value="PROTEIN YCEI"/>
    <property type="match status" value="1"/>
</dbReference>
<dbReference type="EMBL" id="FQ670179">
    <property type="protein sequence ID" value="CBY82212.1"/>
    <property type="molecule type" value="Genomic_DNA"/>
</dbReference>
<dbReference type="Pfam" id="PF04264">
    <property type="entry name" value="YceI"/>
    <property type="match status" value="1"/>
</dbReference>
<dbReference type="SUPFAM" id="SSF101874">
    <property type="entry name" value="YceI-like"/>
    <property type="match status" value="1"/>
</dbReference>
<dbReference type="STRING" id="936155.HFELIS_01280"/>